<dbReference type="EC" id="4.6.1.16" evidence="4"/>
<organism evidence="7 8">
    <name type="scientific">Tribolium castaneum</name>
    <name type="common">Red flour beetle</name>
    <dbReference type="NCBI Taxonomy" id="7070"/>
    <lineage>
        <taxon>Eukaryota</taxon>
        <taxon>Metazoa</taxon>
        <taxon>Ecdysozoa</taxon>
        <taxon>Arthropoda</taxon>
        <taxon>Hexapoda</taxon>
        <taxon>Insecta</taxon>
        <taxon>Pterygota</taxon>
        <taxon>Neoptera</taxon>
        <taxon>Endopterygota</taxon>
        <taxon>Coleoptera</taxon>
        <taxon>Polyphaga</taxon>
        <taxon>Cucujiformia</taxon>
        <taxon>Tenebrionidae</taxon>
        <taxon>Tenebrionidae incertae sedis</taxon>
        <taxon>Tribolium</taxon>
    </lineage>
</organism>
<dbReference type="Pfam" id="PF01974">
    <property type="entry name" value="tRNA_int_endo"/>
    <property type="match status" value="1"/>
</dbReference>
<dbReference type="GO" id="GO:0000379">
    <property type="term" value="P:tRNA-type intron splice site recognition and cleavage"/>
    <property type="evidence" value="ECO:0000318"/>
    <property type="project" value="GO_Central"/>
</dbReference>
<dbReference type="Proteomes" id="UP000007266">
    <property type="component" value="Linkage group 8"/>
</dbReference>
<sequence>MNAPRPKKNCKLRPSPALPLVSHRIRGFFNGFCVTLDDPDDMKTVISMGYFGKANLSRNYPHFGVKQPEIVFKRVYENRKRHANDKPRKIVVLSDDLDDLTNFRPEFRLDSSGLRESVNLGLEEAFFLATAINCLDVYDEVCLSPEQLWEVFKKSDKYFAQNYIAYYYFRAKNWVVKPGIKFGGDFLLYKQGPPFYHASYVVIICVVDGDLKPIKSQNRRSMRKTHLMGLNRLCETARKELLICEIVCPGVSPDSIPFNEIGKFTIKETIMKRWTPQMDQN</sequence>
<keyword evidence="7" id="KW-0540">Nuclease</keyword>
<dbReference type="PANTHER" id="PTHR21227">
    <property type="entry name" value="TRNA-SPLICING ENDONUCLEASE SUBUNIT SEN2"/>
    <property type="match status" value="1"/>
</dbReference>
<dbReference type="GO" id="GO:0000214">
    <property type="term" value="C:tRNA-intron endonuclease complex"/>
    <property type="evidence" value="ECO:0000318"/>
    <property type="project" value="GO_Central"/>
</dbReference>
<evidence type="ECO:0000256" key="5">
    <source>
        <dbReference type="PIRSR" id="PIRSR011789-1"/>
    </source>
</evidence>
<dbReference type="InParanoid" id="D6WVU6"/>
<dbReference type="PhylomeDB" id="D6WVU6"/>
<dbReference type="GO" id="GO:0003676">
    <property type="term" value="F:nucleic acid binding"/>
    <property type="evidence" value="ECO:0007669"/>
    <property type="project" value="InterPro"/>
</dbReference>
<dbReference type="CDD" id="cd22363">
    <property type="entry name" value="tRNA-intron_lyase_C"/>
    <property type="match status" value="1"/>
</dbReference>
<reference evidence="7 8" key="2">
    <citation type="journal article" date="2010" name="Nucleic Acids Res.">
        <title>BeetleBase in 2010: revisions to provide comprehensive genomic information for Tribolium castaneum.</title>
        <authorList>
            <person name="Kim H.S."/>
            <person name="Murphy T."/>
            <person name="Xia J."/>
            <person name="Caragea D."/>
            <person name="Park Y."/>
            <person name="Beeman R.W."/>
            <person name="Lorenzen M.D."/>
            <person name="Butcher S."/>
            <person name="Manak J.R."/>
            <person name="Brown S.J."/>
        </authorList>
    </citation>
    <scope>GENOME REANNOTATION</scope>
    <source>
        <strain evidence="7 8">Georgia GA2</strain>
    </source>
</reference>
<dbReference type="OrthoDB" id="10249562at2759"/>
<dbReference type="InterPro" id="IPR016589">
    <property type="entry name" value="tRNA_splic_SEN2"/>
</dbReference>
<evidence type="ECO:0000256" key="2">
    <source>
        <dbReference type="ARBA" id="ARBA00022694"/>
    </source>
</evidence>
<dbReference type="GO" id="GO:0000213">
    <property type="term" value="F:tRNA-intron lyase activity"/>
    <property type="evidence" value="ECO:0000318"/>
    <property type="project" value="GO_Central"/>
</dbReference>
<evidence type="ECO:0000256" key="4">
    <source>
        <dbReference type="PIRNR" id="PIRNR011789"/>
    </source>
</evidence>
<comment type="function">
    <text evidence="4">Constitutes one of the two catalytic subunit of the tRNA-splicing endonuclease complex, a complex responsible for identification and cleavage of the splice sites in pre-tRNA. It cleaves pre-tRNA at the 5'- and 3'-splice sites to release the intron. The products are an intron and two tRNA half-molecules bearing 2',3'-cyclic phosphate and 5'-OH termini. There are no conserved sequences at the splice sites, but the intron is invariably located at the same site in the gene, placing the splice sites an invariant distance from the constant structural features of the tRNA body.</text>
</comment>
<accession>D6WVU6</accession>
<dbReference type="Gene3D" id="3.40.1350.10">
    <property type="match status" value="1"/>
</dbReference>
<dbReference type="eggNOG" id="KOG4685">
    <property type="taxonomic scope" value="Eukaryota"/>
</dbReference>
<feature type="active site" evidence="5">
    <location>
        <position position="189"/>
    </location>
</feature>
<dbReference type="NCBIfam" id="TIGR00324">
    <property type="entry name" value="endA"/>
    <property type="match status" value="1"/>
</dbReference>
<dbReference type="OMA" id="HTHDSAR"/>
<keyword evidence="2 4" id="KW-0819">tRNA processing</keyword>
<dbReference type="AlphaFoldDB" id="D6WVU6"/>
<dbReference type="PIRSF" id="PIRSF011789">
    <property type="entry name" value="tRNA_splic_SEN2"/>
    <property type="match status" value="1"/>
</dbReference>
<keyword evidence="7" id="KW-0378">Hydrolase</keyword>
<comment type="similarity">
    <text evidence="1 4">Belongs to the tRNA-intron endonuclease family.</text>
</comment>
<evidence type="ECO:0000259" key="6">
    <source>
        <dbReference type="Pfam" id="PF01974"/>
    </source>
</evidence>
<dbReference type="GO" id="GO:0005737">
    <property type="term" value="C:cytoplasm"/>
    <property type="evidence" value="ECO:0000318"/>
    <property type="project" value="GO_Central"/>
</dbReference>
<evidence type="ECO:0000256" key="3">
    <source>
        <dbReference type="ARBA" id="ARBA00023239"/>
    </source>
</evidence>
<dbReference type="InterPro" id="IPR006677">
    <property type="entry name" value="tRNA_intron_Endonuc_cat-like"/>
</dbReference>
<dbReference type="FunCoup" id="D6WVU6">
    <property type="interactions" value="2"/>
</dbReference>
<evidence type="ECO:0000313" key="7">
    <source>
        <dbReference type="EMBL" id="EFA08240.1"/>
    </source>
</evidence>
<feature type="domain" description="tRNA intron endonuclease catalytic" evidence="6">
    <location>
        <begin position="159"/>
        <end position="244"/>
    </location>
</feature>
<evidence type="ECO:0000256" key="1">
    <source>
        <dbReference type="ARBA" id="ARBA00008078"/>
    </source>
</evidence>
<dbReference type="HOGENOM" id="CLU_046429_0_0_1"/>
<dbReference type="PANTHER" id="PTHR21227:SF0">
    <property type="entry name" value="TRNA-SPLICING ENDONUCLEASE SUBUNIT SEN2"/>
    <property type="match status" value="1"/>
</dbReference>
<dbReference type="SUPFAM" id="SSF53032">
    <property type="entry name" value="tRNA-intron endonuclease catalytic domain-like"/>
    <property type="match status" value="1"/>
</dbReference>
<gene>
    <name evidence="7" type="primary">AUGUSTUS-3.0.2_05868</name>
    <name evidence="7" type="ORF">TcasGA2_TC005868</name>
</gene>
<keyword evidence="3 4" id="KW-0456">Lyase</keyword>
<dbReference type="EMBL" id="KQ971358">
    <property type="protein sequence ID" value="EFA08240.1"/>
    <property type="molecule type" value="Genomic_DNA"/>
</dbReference>
<keyword evidence="7" id="KW-0255">Endonuclease</keyword>
<dbReference type="GO" id="GO:0008033">
    <property type="term" value="P:tRNA processing"/>
    <property type="evidence" value="ECO:0000318"/>
    <property type="project" value="GO_Central"/>
</dbReference>
<feature type="active site" evidence="5">
    <location>
        <position position="239"/>
    </location>
</feature>
<dbReference type="InterPro" id="IPR011856">
    <property type="entry name" value="tRNA_endonuc-like_dom_sf"/>
</dbReference>
<dbReference type="InterPro" id="IPR036167">
    <property type="entry name" value="tRNA_intron_Endo_cat-like_sf"/>
</dbReference>
<evidence type="ECO:0000313" key="8">
    <source>
        <dbReference type="Proteomes" id="UP000007266"/>
    </source>
</evidence>
<reference evidence="7 8" key="1">
    <citation type="journal article" date="2008" name="Nature">
        <title>The genome of the model beetle and pest Tribolium castaneum.</title>
        <authorList>
            <consortium name="Tribolium Genome Sequencing Consortium"/>
            <person name="Richards S."/>
            <person name="Gibbs R.A."/>
            <person name="Weinstock G.M."/>
            <person name="Brown S.J."/>
            <person name="Denell R."/>
            <person name="Beeman R.W."/>
            <person name="Gibbs R."/>
            <person name="Beeman R.W."/>
            <person name="Brown S.J."/>
            <person name="Bucher G."/>
            <person name="Friedrich M."/>
            <person name="Grimmelikhuijzen C.J."/>
            <person name="Klingler M."/>
            <person name="Lorenzen M."/>
            <person name="Richards S."/>
            <person name="Roth S."/>
            <person name="Schroder R."/>
            <person name="Tautz D."/>
            <person name="Zdobnov E.M."/>
            <person name="Muzny D."/>
            <person name="Gibbs R.A."/>
            <person name="Weinstock G.M."/>
            <person name="Attaway T."/>
            <person name="Bell S."/>
            <person name="Buhay C.J."/>
            <person name="Chandrabose M.N."/>
            <person name="Chavez D."/>
            <person name="Clerk-Blankenburg K.P."/>
            <person name="Cree A."/>
            <person name="Dao M."/>
            <person name="Davis C."/>
            <person name="Chacko J."/>
            <person name="Dinh H."/>
            <person name="Dugan-Rocha S."/>
            <person name="Fowler G."/>
            <person name="Garner T.T."/>
            <person name="Garnes J."/>
            <person name="Gnirke A."/>
            <person name="Hawes A."/>
            <person name="Hernandez J."/>
            <person name="Hines S."/>
            <person name="Holder M."/>
            <person name="Hume J."/>
            <person name="Jhangiani S.N."/>
            <person name="Joshi V."/>
            <person name="Khan Z.M."/>
            <person name="Jackson L."/>
            <person name="Kovar C."/>
            <person name="Kowis A."/>
            <person name="Lee S."/>
            <person name="Lewis L.R."/>
            <person name="Margolis J."/>
            <person name="Morgan M."/>
            <person name="Nazareth L.V."/>
            <person name="Nguyen N."/>
            <person name="Okwuonu G."/>
            <person name="Parker D."/>
            <person name="Richards S."/>
            <person name="Ruiz S.J."/>
            <person name="Santibanez J."/>
            <person name="Savard J."/>
            <person name="Scherer S.E."/>
            <person name="Schneider B."/>
            <person name="Sodergren E."/>
            <person name="Tautz D."/>
            <person name="Vattahil S."/>
            <person name="Villasana D."/>
            <person name="White C.S."/>
            <person name="Wright R."/>
            <person name="Park Y."/>
            <person name="Beeman R.W."/>
            <person name="Lord J."/>
            <person name="Oppert B."/>
            <person name="Lorenzen M."/>
            <person name="Brown S."/>
            <person name="Wang L."/>
            <person name="Savard J."/>
            <person name="Tautz D."/>
            <person name="Richards S."/>
            <person name="Weinstock G."/>
            <person name="Gibbs R.A."/>
            <person name="Liu Y."/>
            <person name="Worley K."/>
            <person name="Weinstock G."/>
            <person name="Elsik C.G."/>
            <person name="Reese J.T."/>
            <person name="Elhaik E."/>
            <person name="Landan G."/>
            <person name="Graur D."/>
            <person name="Arensburger P."/>
            <person name="Atkinson P."/>
            <person name="Beeman R.W."/>
            <person name="Beidler J."/>
            <person name="Brown S.J."/>
            <person name="Demuth J.P."/>
            <person name="Drury D.W."/>
            <person name="Du Y.Z."/>
            <person name="Fujiwara H."/>
            <person name="Lorenzen M."/>
            <person name="Maselli V."/>
            <person name="Osanai M."/>
            <person name="Park Y."/>
            <person name="Robertson H.M."/>
            <person name="Tu Z."/>
            <person name="Wang J.J."/>
            <person name="Wang S."/>
            <person name="Richards S."/>
            <person name="Song H."/>
            <person name="Zhang L."/>
            <person name="Sodergren E."/>
            <person name="Werner D."/>
            <person name="Stanke M."/>
            <person name="Morgenstern B."/>
            <person name="Solovyev V."/>
            <person name="Kosarev P."/>
            <person name="Brown G."/>
            <person name="Chen H.C."/>
            <person name="Ermolaeva O."/>
            <person name="Hlavina W."/>
            <person name="Kapustin Y."/>
            <person name="Kiryutin B."/>
            <person name="Kitts P."/>
            <person name="Maglott D."/>
            <person name="Pruitt K."/>
            <person name="Sapojnikov V."/>
            <person name="Souvorov A."/>
            <person name="Mackey A.J."/>
            <person name="Waterhouse R.M."/>
            <person name="Wyder S."/>
            <person name="Zdobnov E.M."/>
            <person name="Zdobnov E.M."/>
            <person name="Wyder S."/>
            <person name="Kriventseva E.V."/>
            <person name="Kadowaki T."/>
            <person name="Bork P."/>
            <person name="Aranda M."/>
            <person name="Bao R."/>
            <person name="Beermann A."/>
            <person name="Berns N."/>
            <person name="Bolognesi R."/>
            <person name="Bonneton F."/>
            <person name="Bopp D."/>
            <person name="Brown S.J."/>
            <person name="Bucher G."/>
            <person name="Butts T."/>
            <person name="Chaumot A."/>
            <person name="Denell R.E."/>
            <person name="Ferrier D.E."/>
            <person name="Friedrich M."/>
            <person name="Gordon C.M."/>
            <person name="Jindra M."/>
            <person name="Klingler M."/>
            <person name="Lan Q."/>
            <person name="Lattorff H.M."/>
            <person name="Laudet V."/>
            <person name="von Levetsow C."/>
            <person name="Liu Z."/>
            <person name="Lutz R."/>
            <person name="Lynch J.A."/>
            <person name="da Fonseca R.N."/>
            <person name="Posnien N."/>
            <person name="Reuter R."/>
            <person name="Roth S."/>
            <person name="Savard J."/>
            <person name="Schinko J.B."/>
            <person name="Schmitt C."/>
            <person name="Schoppmeier M."/>
            <person name="Schroder R."/>
            <person name="Shippy T.D."/>
            <person name="Simonnet F."/>
            <person name="Marques-Souza H."/>
            <person name="Tautz D."/>
            <person name="Tomoyasu Y."/>
            <person name="Trauner J."/>
            <person name="Van der Zee M."/>
            <person name="Vervoort M."/>
            <person name="Wittkopp N."/>
            <person name="Wimmer E.A."/>
            <person name="Yang X."/>
            <person name="Jones A.K."/>
            <person name="Sattelle D.B."/>
            <person name="Ebert P.R."/>
            <person name="Nelson D."/>
            <person name="Scott J.G."/>
            <person name="Beeman R.W."/>
            <person name="Muthukrishnan S."/>
            <person name="Kramer K.J."/>
            <person name="Arakane Y."/>
            <person name="Beeman R.W."/>
            <person name="Zhu Q."/>
            <person name="Hogenkamp D."/>
            <person name="Dixit R."/>
            <person name="Oppert B."/>
            <person name="Jiang H."/>
            <person name="Zou Z."/>
            <person name="Marshall J."/>
            <person name="Elpidina E."/>
            <person name="Vinokurov K."/>
            <person name="Oppert C."/>
            <person name="Zou Z."/>
            <person name="Evans J."/>
            <person name="Lu Z."/>
            <person name="Zhao P."/>
            <person name="Sumathipala N."/>
            <person name="Altincicek B."/>
            <person name="Vilcinskas A."/>
            <person name="Williams M."/>
            <person name="Hultmark D."/>
            <person name="Hetru C."/>
            <person name="Jiang H."/>
            <person name="Grimmelikhuijzen C.J."/>
            <person name="Hauser F."/>
            <person name="Cazzamali G."/>
            <person name="Williamson M."/>
            <person name="Park Y."/>
            <person name="Li B."/>
            <person name="Tanaka Y."/>
            <person name="Predel R."/>
            <person name="Neupert S."/>
            <person name="Schachtner J."/>
            <person name="Verleyen P."/>
            <person name="Raible F."/>
            <person name="Bork P."/>
            <person name="Friedrich M."/>
            <person name="Walden K.K."/>
            <person name="Robertson H.M."/>
            <person name="Angeli S."/>
            <person name="Foret S."/>
            <person name="Bucher G."/>
            <person name="Schuetz S."/>
            <person name="Maleszka R."/>
            <person name="Wimmer E.A."/>
            <person name="Beeman R.W."/>
            <person name="Lorenzen M."/>
            <person name="Tomoyasu Y."/>
            <person name="Miller S.C."/>
            <person name="Grossmann D."/>
            <person name="Bucher G."/>
        </authorList>
    </citation>
    <scope>NUCLEOTIDE SEQUENCE [LARGE SCALE GENOMIC DNA]</scope>
    <source>
        <strain evidence="7 8">Georgia GA2</strain>
    </source>
</reference>
<dbReference type="KEGG" id="tca:100142167"/>
<proteinExistence type="inferred from homology"/>
<keyword evidence="8" id="KW-1185">Reference proteome</keyword>
<dbReference type="InterPro" id="IPR006676">
    <property type="entry name" value="tRNA_splic"/>
</dbReference>
<feature type="active site" evidence="5">
    <location>
        <position position="197"/>
    </location>
</feature>
<name>D6WVU6_TRICA</name>
<protein>
    <recommendedName>
        <fullName evidence="4">tRNA-splicing endonuclease subunit Sen2</fullName>
        <ecNumber evidence="4">4.6.1.16</ecNumber>
    </recommendedName>
</protein>
<dbReference type="STRING" id="7070.D6WVU6"/>